<dbReference type="Pfam" id="PF04536">
    <property type="entry name" value="TPM_phosphatase"/>
    <property type="match status" value="1"/>
</dbReference>
<dbReference type="InterPro" id="IPR007621">
    <property type="entry name" value="TPM_dom"/>
</dbReference>
<keyword evidence="1" id="KW-0472">Membrane</keyword>
<feature type="transmembrane region" description="Helical" evidence="1">
    <location>
        <begin position="191"/>
        <end position="211"/>
    </location>
</feature>
<sequence>MSFYKQFSVSNYQPFVSLYKNNFVLFLGLLLLSNLSFAQYDIPDTPKFQTSVYDYYGLLQSGQKTALENKLVKYSDTTSTQIVIAIISSTNGEYINYLGTQWAQKWGIGDQEKDNGIFILLARDDRKISISTGYGTEHLMTDAISRRIIERDIIPYFKRNDYYGGLNRGADAIFEVMQGEYQGTRQTSSEAFPFAVVFFMFIVFVIILISISKNRRGGGNGGDRFDGRNTTRDILEAIILSNSGRGGYRSGSGGFGGGFGSGGSSGGFGGGFGGGGFGGGGASGGW</sequence>
<keyword evidence="4" id="KW-1185">Reference proteome</keyword>
<dbReference type="EMBL" id="CP019352">
    <property type="protein sequence ID" value="APX99408.1"/>
    <property type="molecule type" value="Genomic_DNA"/>
</dbReference>
<accession>A0AAC9PWF0</accession>
<proteinExistence type="predicted"/>
<evidence type="ECO:0000313" key="3">
    <source>
        <dbReference type="EMBL" id="APX99408.1"/>
    </source>
</evidence>
<feature type="domain" description="TPM" evidence="2">
    <location>
        <begin position="52"/>
        <end position="175"/>
    </location>
</feature>
<dbReference type="PANTHER" id="PTHR30373:SF2">
    <property type="entry name" value="UPF0603 PROTEIN YGCG"/>
    <property type="match status" value="1"/>
</dbReference>
<evidence type="ECO:0000256" key="1">
    <source>
        <dbReference type="SAM" id="Phobius"/>
    </source>
</evidence>
<dbReference type="PANTHER" id="PTHR30373">
    <property type="entry name" value="UPF0603 PROTEIN YGCG"/>
    <property type="match status" value="1"/>
</dbReference>
<dbReference type="KEGG" id="lvn:BWR22_03475"/>
<dbReference type="Gene3D" id="3.10.310.50">
    <property type="match status" value="1"/>
</dbReference>
<gene>
    <name evidence="3" type="ORF">BWR22_03475</name>
</gene>
<name>A0AAC9PWF0_9FLAO</name>
<reference evidence="3 4" key="1">
    <citation type="submission" date="2017-01" db="EMBL/GenBank/DDBJ databases">
        <title>Complete genome of Lacinutrix venerupis DOK2-8 isolated from seawater in Dokdo.</title>
        <authorList>
            <person name="Chi W.-J."/>
            <person name="Kim J.H."/>
        </authorList>
    </citation>
    <scope>NUCLEOTIDE SEQUENCE [LARGE SCALE GENOMIC DNA]</scope>
    <source>
        <strain evidence="3 4">DOK2-8</strain>
    </source>
</reference>
<keyword evidence="1" id="KW-0812">Transmembrane</keyword>
<keyword evidence="1" id="KW-1133">Transmembrane helix</keyword>
<organism evidence="3 4">
    <name type="scientific">Lacinutrix venerupis</name>
    <dbReference type="NCBI Taxonomy" id="1486034"/>
    <lineage>
        <taxon>Bacteria</taxon>
        <taxon>Pseudomonadati</taxon>
        <taxon>Bacteroidota</taxon>
        <taxon>Flavobacteriia</taxon>
        <taxon>Flavobacteriales</taxon>
        <taxon>Flavobacteriaceae</taxon>
        <taxon>Lacinutrix</taxon>
    </lineage>
</organism>
<protein>
    <submittedName>
        <fullName evidence="3">Methanol dehydrogenase</fullName>
    </submittedName>
</protein>
<dbReference type="AlphaFoldDB" id="A0AAC9PWF0"/>
<evidence type="ECO:0000259" key="2">
    <source>
        <dbReference type="Pfam" id="PF04536"/>
    </source>
</evidence>
<dbReference type="Proteomes" id="UP000187506">
    <property type="component" value="Chromosome"/>
</dbReference>
<evidence type="ECO:0000313" key="4">
    <source>
        <dbReference type="Proteomes" id="UP000187506"/>
    </source>
</evidence>